<reference evidence="2 3" key="1">
    <citation type="submission" date="2008-07" db="EMBL/GenBank/DDBJ databases">
        <authorList>
            <person name="El-Sayed N."/>
            <person name="Caler E."/>
            <person name="Inman J."/>
            <person name="Amedeo P."/>
            <person name="Hass B."/>
            <person name="Wortman J."/>
        </authorList>
    </citation>
    <scope>NUCLEOTIDE SEQUENCE [LARGE SCALE GENOMIC DNA]</scope>
    <source>
        <strain evidence="3">ATCC 50983 / TXsc</strain>
    </source>
</reference>
<dbReference type="InParanoid" id="C5L0C5"/>
<dbReference type="Gene3D" id="3.40.50.720">
    <property type="entry name" value="NAD(P)-binding Rossmann-like Domain"/>
    <property type="match status" value="2"/>
</dbReference>
<dbReference type="PANTHER" id="PTHR42938">
    <property type="entry name" value="FORMATE DEHYDROGENASE 1"/>
    <property type="match status" value="1"/>
</dbReference>
<evidence type="ECO:0000313" key="2">
    <source>
        <dbReference type="EMBL" id="EER09983.1"/>
    </source>
</evidence>
<dbReference type="GO" id="GO:0051287">
    <property type="term" value="F:NAD binding"/>
    <property type="evidence" value="ECO:0007669"/>
    <property type="project" value="InterPro"/>
</dbReference>
<proteinExistence type="predicted"/>
<gene>
    <name evidence="2" type="ORF">Pmar_PMAR018628</name>
</gene>
<dbReference type="Pfam" id="PF00389">
    <property type="entry name" value="2-Hacid_dh"/>
    <property type="match status" value="1"/>
</dbReference>
<dbReference type="GO" id="GO:0016616">
    <property type="term" value="F:oxidoreductase activity, acting on the CH-OH group of donors, NAD or NADP as acceptor"/>
    <property type="evidence" value="ECO:0007669"/>
    <property type="project" value="InterPro"/>
</dbReference>
<organism evidence="3">
    <name type="scientific">Perkinsus marinus (strain ATCC 50983 / TXsc)</name>
    <dbReference type="NCBI Taxonomy" id="423536"/>
    <lineage>
        <taxon>Eukaryota</taxon>
        <taxon>Sar</taxon>
        <taxon>Alveolata</taxon>
        <taxon>Perkinsozoa</taxon>
        <taxon>Perkinsea</taxon>
        <taxon>Perkinsida</taxon>
        <taxon>Perkinsidae</taxon>
        <taxon>Perkinsus</taxon>
    </lineage>
</organism>
<protein>
    <submittedName>
        <fullName evidence="2">D-3-phosphoglycerate dehydrogenase, putative</fullName>
    </submittedName>
</protein>
<dbReference type="OrthoDB" id="436991at2759"/>
<dbReference type="PANTHER" id="PTHR42938:SF47">
    <property type="entry name" value="HYDROXYPYRUVATE REDUCTASE"/>
    <property type="match status" value="1"/>
</dbReference>
<dbReference type="SUPFAM" id="SSF51735">
    <property type="entry name" value="NAD(P)-binding Rossmann-fold domains"/>
    <property type="match status" value="1"/>
</dbReference>
<evidence type="ECO:0000259" key="1">
    <source>
        <dbReference type="Pfam" id="PF00389"/>
    </source>
</evidence>
<evidence type="ECO:0000313" key="3">
    <source>
        <dbReference type="Proteomes" id="UP000007800"/>
    </source>
</evidence>
<dbReference type="SUPFAM" id="SSF52283">
    <property type="entry name" value="Formate/glycerate dehydrogenase catalytic domain-like"/>
    <property type="match status" value="1"/>
</dbReference>
<dbReference type="Proteomes" id="UP000007800">
    <property type="component" value="Unassembled WGS sequence"/>
</dbReference>
<keyword evidence="3" id="KW-1185">Reference proteome</keyword>
<dbReference type="OMA" id="ATNYGVC"/>
<dbReference type="RefSeq" id="XP_002778188.1">
    <property type="nucleotide sequence ID" value="XM_002778142.1"/>
</dbReference>
<dbReference type="AlphaFoldDB" id="C5L0C5"/>
<feature type="domain" description="D-isomer specific 2-hydroxyacid dehydrogenase catalytic" evidence="1">
    <location>
        <begin position="31"/>
        <end position="132"/>
    </location>
</feature>
<dbReference type="InterPro" id="IPR036291">
    <property type="entry name" value="NAD(P)-bd_dom_sf"/>
</dbReference>
<sequence length="185" mass="19833">MTPHTVLLATTKPFARDAVGAIKTICEEHGLVFEKLEGYKDRAELYEAVATAEACIVRSDVCDEEFFSHAKNLKVLVRAGAGVDAIDLPAATNHGVCVQNTPGQNSNAVAELVFGMLLAHKRNYFDGNSGTEIRGSSLGLYGCGNVSRFVILAAQGFGMDIYAYDPFLTPDQIADLGAEPLYDVS</sequence>
<dbReference type="GeneID" id="9038168"/>
<dbReference type="EMBL" id="GG677981">
    <property type="protein sequence ID" value="EER09983.1"/>
    <property type="molecule type" value="Genomic_DNA"/>
</dbReference>
<accession>C5L0C5</accession>
<name>C5L0C5_PERM5</name>
<dbReference type="InterPro" id="IPR006139">
    <property type="entry name" value="D-isomer_2_OHA_DH_cat_dom"/>
</dbReference>